<dbReference type="GO" id="GO:0005739">
    <property type="term" value="C:mitochondrion"/>
    <property type="evidence" value="ECO:0007669"/>
    <property type="project" value="InterPro"/>
</dbReference>
<evidence type="ECO:0000313" key="1">
    <source>
        <dbReference type="EnsemblMetazoa" id="MESCA005434-PA"/>
    </source>
</evidence>
<accession>T1GPA9</accession>
<reference evidence="2" key="1">
    <citation type="submission" date="2013-02" db="EMBL/GenBank/DDBJ databases">
        <authorList>
            <person name="Hughes D."/>
        </authorList>
    </citation>
    <scope>NUCLEOTIDE SEQUENCE</scope>
    <source>
        <strain>Durham</strain>
        <strain evidence="2">NC isolate 2 -- Noor lab</strain>
    </source>
</reference>
<protein>
    <recommendedName>
        <fullName evidence="3">NADH dehydrogenase [ubiquinone] 1 beta subcomplex subunit 8, mitochondrial</fullName>
    </recommendedName>
</protein>
<dbReference type="EMBL" id="CAQQ02058358">
    <property type="status" value="NOT_ANNOTATED_CDS"/>
    <property type="molecule type" value="Genomic_DNA"/>
</dbReference>
<dbReference type="STRING" id="36166.T1GPA9"/>
<dbReference type="EnsemblMetazoa" id="MESCA005434-RA">
    <property type="protein sequence ID" value="MESCA005434-PA"/>
    <property type="gene ID" value="MESCA005434"/>
</dbReference>
<dbReference type="EMBL" id="CAQQ02058357">
    <property type="status" value="NOT_ANNOTATED_CDS"/>
    <property type="molecule type" value="Genomic_DNA"/>
</dbReference>
<evidence type="ECO:0008006" key="3">
    <source>
        <dbReference type="Google" id="ProtNLM"/>
    </source>
</evidence>
<name>T1GPA9_MEGSC</name>
<dbReference type="Proteomes" id="UP000015102">
    <property type="component" value="Unassembled WGS sequence"/>
</dbReference>
<sequence>MSNLMRSVLTKSIGRHPLLQYTAIRNPPYPETEEERLAAAKKYYLLPEEYKPHPNDGLGQGDYPKFNEGLGVEHKDPYYPYDFPEHKRNFNEPVS</sequence>
<dbReference type="PANTHER" id="PTHR12840">
    <property type="entry name" value="NADH-UBIQUINONE OXIDOREDUCTASE ASHI SUBUNIT"/>
    <property type="match status" value="1"/>
</dbReference>
<dbReference type="Pfam" id="PF05821">
    <property type="entry name" value="NDUF_B8"/>
    <property type="match status" value="1"/>
</dbReference>
<organism evidence="1 2">
    <name type="scientific">Megaselia scalaris</name>
    <name type="common">Humpbacked fly</name>
    <name type="synonym">Phora scalaris</name>
    <dbReference type="NCBI Taxonomy" id="36166"/>
    <lineage>
        <taxon>Eukaryota</taxon>
        <taxon>Metazoa</taxon>
        <taxon>Ecdysozoa</taxon>
        <taxon>Arthropoda</taxon>
        <taxon>Hexapoda</taxon>
        <taxon>Insecta</taxon>
        <taxon>Pterygota</taxon>
        <taxon>Neoptera</taxon>
        <taxon>Endopterygota</taxon>
        <taxon>Diptera</taxon>
        <taxon>Brachycera</taxon>
        <taxon>Muscomorpha</taxon>
        <taxon>Platypezoidea</taxon>
        <taxon>Phoridae</taxon>
        <taxon>Megaseliini</taxon>
        <taxon>Megaselia</taxon>
    </lineage>
</organism>
<reference evidence="1" key="2">
    <citation type="submission" date="2015-06" db="UniProtKB">
        <authorList>
            <consortium name="EnsemblMetazoa"/>
        </authorList>
    </citation>
    <scope>IDENTIFICATION</scope>
</reference>
<keyword evidence="2" id="KW-1185">Reference proteome</keyword>
<dbReference type="OMA" id="EDRWDAN"/>
<dbReference type="HOGENOM" id="CLU_184710_0_0_1"/>
<proteinExistence type="predicted"/>
<evidence type="ECO:0000313" key="2">
    <source>
        <dbReference type="Proteomes" id="UP000015102"/>
    </source>
</evidence>
<dbReference type="PANTHER" id="PTHR12840:SF1">
    <property type="entry name" value="NADH DEHYDROGENASE [UBIQUINONE] 1 BETA SUBCOMPLEX SUBUNIT 8, MITOCHONDRIAL"/>
    <property type="match status" value="1"/>
</dbReference>
<dbReference type="AlphaFoldDB" id="T1GPA9"/>
<dbReference type="InterPro" id="IPR008699">
    <property type="entry name" value="NDUFB8"/>
</dbReference>